<protein>
    <submittedName>
        <fullName evidence="2">Uncharacterized protein</fullName>
    </submittedName>
</protein>
<organism evidence="2 3">
    <name type="scientific">Pisolithus microcarpus 441</name>
    <dbReference type="NCBI Taxonomy" id="765257"/>
    <lineage>
        <taxon>Eukaryota</taxon>
        <taxon>Fungi</taxon>
        <taxon>Dikarya</taxon>
        <taxon>Basidiomycota</taxon>
        <taxon>Agaricomycotina</taxon>
        <taxon>Agaricomycetes</taxon>
        <taxon>Agaricomycetidae</taxon>
        <taxon>Boletales</taxon>
        <taxon>Sclerodermatineae</taxon>
        <taxon>Pisolithaceae</taxon>
        <taxon>Pisolithus</taxon>
    </lineage>
</organism>
<keyword evidence="3" id="KW-1185">Reference proteome</keyword>
<dbReference type="Proteomes" id="UP000054018">
    <property type="component" value="Unassembled WGS sequence"/>
</dbReference>
<gene>
    <name evidence="2" type="ORF">PISMIDRAFT_526939</name>
</gene>
<dbReference type="EMBL" id="KN833690">
    <property type="protein sequence ID" value="KIK29365.1"/>
    <property type="molecule type" value="Genomic_DNA"/>
</dbReference>
<evidence type="ECO:0000313" key="3">
    <source>
        <dbReference type="Proteomes" id="UP000054018"/>
    </source>
</evidence>
<evidence type="ECO:0000256" key="1">
    <source>
        <dbReference type="SAM" id="MobiDB-lite"/>
    </source>
</evidence>
<reference evidence="2 3" key="1">
    <citation type="submission" date="2014-04" db="EMBL/GenBank/DDBJ databases">
        <authorList>
            <consortium name="DOE Joint Genome Institute"/>
            <person name="Kuo A."/>
            <person name="Kohler A."/>
            <person name="Costa M.D."/>
            <person name="Nagy L.G."/>
            <person name="Floudas D."/>
            <person name="Copeland A."/>
            <person name="Barry K.W."/>
            <person name="Cichocki N."/>
            <person name="Veneault-Fourrey C."/>
            <person name="LaButti K."/>
            <person name="Lindquist E.A."/>
            <person name="Lipzen A."/>
            <person name="Lundell T."/>
            <person name="Morin E."/>
            <person name="Murat C."/>
            <person name="Sun H."/>
            <person name="Tunlid A."/>
            <person name="Henrissat B."/>
            <person name="Grigoriev I.V."/>
            <person name="Hibbett D.S."/>
            <person name="Martin F."/>
            <person name="Nordberg H.P."/>
            <person name="Cantor M.N."/>
            <person name="Hua S.X."/>
        </authorList>
    </citation>
    <scope>NUCLEOTIDE SEQUENCE [LARGE SCALE GENOMIC DNA]</scope>
    <source>
        <strain evidence="2 3">441</strain>
    </source>
</reference>
<dbReference type="AlphaFoldDB" id="A0A0C9YW92"/>
<name>A0A0C9YW92_9AGAM</name>
<reference evidence="3" key="2">
    <citation type="submission" date="2015-01" db="EMBL/GenBank/DDBJ databases">
        <title>Evolutionary Origins and Diversification of the Mycorrhizal Mutualists.</title>
        <authorList>
            <consortium name="DOE Joint Genome Institute"/>
            <consortium name="Mycorrhizal Genomics Consortium"/>
            <person name="Kohler A."/>
            <person name="Kuo A."/>
            <person name="Nagy L.G."/>
            <person name="Floudas D."/>
            <person name="Copeland A."/>
            <person name="Barry K.W."/>
            <person name="Cichocki N."/>
            <person name="Veneault-Fourrey C."/>
            <person name="LaButti K."/>
            <person name="Lindquist E.A."/>
            <person name="Lipzen A."/>
            <person name="Lundell T."/>
            <person name="Morin E."/>
            <person name="Murat C."/>
            <person name="Riley R."/>
            <person name="Ohm R."/>
            <person name="Sun H."/>
            <person name="Tunlid A."/>
            <person name="Henrissat B."/>
            <person name="Grigoriev I.V."/>
            <person name="Hibbett D.S."/>
            <person name="Martin F."/>
        </authorList>
    </citation>
    <scope>NUCLEOTIDE SEQUENCE [LARGE SCALE GENOMIC DNA]</scope>
    <source>
        <strain evidence="3">441</strain>
    </source>
</reference>
<accession>A0A0C9YW92</accession>
<evidence type="ECO:0000313" key="2">
    <source>
        <dbReference type="EMBL" id="KIK29365.1"/>
    </source>
</evidence>
<feature type="compositionally biased region" description="Basic residues" evidence="1">
    <location>
        <begin position="18"/>
        <end position="28"/>
    </location>
</feature>
<dbReference type="HOGENOM" id="CLU_2469961_0_0_1"/>
<feature type="region of interest" description="Disordered" evidence="1">
    <location>
        <begin position="18"/>
        <end position="37"/>
    </location>
</feature>
<proteinExistence type="predicted"/>
<sequence length="88" mass="9787">MKDATSVPAYEGRVAAVRKRSSRYHHNLSGRTPTQATTQSTAHIYTIQYCSKSTAKGWHETGMSSRKTVDERKKKVIIHAIVQAAGKE</sequence>